<organism evidence="5 6">
    <name type="scientific">Oceaniferula marina</name>
    <dbReference type="NCBI Taxonomy" id="2748318"/>
    <lineage>
        <taxon>Bacteria</taxon>
        <taxon>Pseudomonadati</taxon>
        <taxon>Verrucomicrobiota</taxon>
        <taxon>Verrucomicrobiia</taxon>
        <taxon>Verrucomicrobiales</taxon>
        <taxon>Verrucomicrobiaceae</taxon>
        <taxon>Oceaniferula</taxon>
    </lineage>
</organism>
<dbReference type="GO" id="GO:0032259">
    <property type="term" value="P:methylation"/>
    <property type="evidence" value="ECO:0007669"/>
    <property type="project" value="UniProtKB-KW"/>
</dbReference>
<keyword evidence="6" id="KW-1185">Reference proteome</keyword>
<dbReference type="InterPro" id="IPR029063">
    <property type="entry name" value="SAM-dependent_MTases_sf"/>
</dbReference>
<name>A0A851GCQ3_9BACT</name>
<evidence type="ECO:0000256" key="2">
    <source>
        <dbReference type="ARBA" id="ARBA00022603"/>
    </source>
</evidence>
<keyword evidence="4" id="KW-0949">S-adenosyl-L-methionine</keyword>
<dbReference type="RefSeq" id="WP_178931738.1">
    <property type="nucleotide sequence ID" value="NZ_JACBAZ010000002.1"/>
</dbReference>
<dbReference type="PROSITE" id="PS51585">
    <property type="entry name" value="SAM_MT_TPMT"/>
    <property type="match status" value="1"/>
</dbReference>
<dbReference type="InterPro" id="IPR008854">
    <property type="entry name" value="TPMT"/>
</dbReference>
<evidence type="ECO:0000313" key="6">
    <source>
        <dbReference type="Proteomes" id="UP000557872"/>
    </source>
</evidence>
<evidence type="ECO:0000256" key="3">
    <source>
        <dbReference type="ARBA" id="ARBA00022679"/>
    </source>
</evidence>
<dbReference type="CDD" id="cd02440">
    <property type="entry name" value="AdoMet_MTases"/>
    <property type="match status" value="1"/>
</dbReference>
<accession>A0A851GCQ3</accession>
<dbReference type="Proteomes" id="UP000557872">
    <property type="component" value="Unassembled WGS sequence"/>
</dbReference>
<reference evidence="5 6" key="1">
    <citation type="submission" date="2020-07" db="EMBL/GenBank/DDBJ databases">
        <title>Roseicoccus Jingziensis gen. nov., sp. nov., isolated from coastal seawater.</title>
        <authorList>
            <person name="Feng X."/>
        </authorList>
    </citation>
    <scope>NUCLEOTIDE SEQUENCE [LARGE SCALE GENOMIC DNA]</scope>
    <source>
        <strain evidence="5 6">N1E253</strain>
    </source>
</reference>
<gene>
    <name evidence="5" type="ORF">HW115_06265</name>
</gene>
<keyword evidence="1" id="KW-0597">Phosphoprotein</keyword>
<dbReference type="PANTHER" id="PTHR32183">
    <property type="match status" value="1"/>
</dbReference>
<sequence>MDWEQRYLDDDIPWDHGEAAPAIVEVVSRQIVPEGARVLVPGCGLGHDVRAWSDAGFAATGLDIASTALERARCRYGTDGMSWLQADLFDPELPRRGLYDVVWEHTCYCTLPLELRSAYVDAVARLLKPGGLFCALFFTDTGNGPGEGPPYSADRDEVFELFSPMFDLAWEKRPDQAYTSRVGREWLMVWTRRMHDNI</sequence>
<dbReference type="Pfam" id="PF05724">
    <property type="entry name" value="TPMT"/>
    <property type="match status" value="1"/>
</dbReference>
<comment type="caution">
    <text evidence="5">The sequence shown here is derived from an EMBL/GenBank/DDBJ whole genome shotgun (WGS) entry which is preliminary data.</text>
</comment>
<proteinExistence type="predicted"/>
<keyword evidence="2 5" id="KW-0489">Methyltransferase</keyword>
<evidence type="ECO:0000256" key="4">
    <source>
        <dbReference type="ARBA" id="ARBA00022691"/>
    </source>
</evidence>
<dbReference type="Gene3D" id="3.40.50.150">
    <property type="entry name" value="Vaccinia Virus protein VP39"/>
    <property type="match status" value="1"/>
</dbReference>
<evidence type="ECO:0000256" key="1">
    <source>
        <dbReference type="ARBA" id="ARBA00022553"/>
    </source>
</evidence>
<dbReference type="AlphaFoldDB" id="A0A851GCQ3"/>
<dbReference type="GO" id="GO:0008757">
    <property type="term" value="F:S-adenosylmethionine-dependent methyltransferase activity"/>
    <property type="evidence" value="ECO:0007669"/>
    <property type="project" value="InterPro"/>
</dbReference>
<evidence type="ECO:0000313" key="5">
    <source>
        <dbReference type="EMBL" id="NWK55206.1"/>
    </source>
</evidence>
<dbReference type="EMBL" id="JACBAZ010000002">
    <property type="protein sequence ID" value="NWK55206.1"/>
    <property type="molecule type" value="Genomic_DNA"/>
</dbReference>
<keyword evidence="3 5" id="KW-0808">Transferase</keyword>
<protein>
    <submittedName>
        <fullName evidence="5">Methyltransferase domain-containing protein</fullName>
    </submittedName>
</protein>
<dbReference type="PANTHER" id="PTHR32183:SF6">
    <property type="entry name" value="CYSTEINE SULFINATE DESULFINASE_CYSTEINE DESULFURASE AND RELATED ENZYMES"/>
    <property type="match status" value="1"/>
</dbReference>
<dbReference type="SUPFAM" id="SSF53335">
    <property type="entry name" value="S-adenosyl-L-methionine-dependent methyltransferases"/>
    <property type="match status" value="1"/>
</dbReference>